<dbReference type="InterPro" id="IPR010935">
    <property type="entry name" value="SMC_hinge"/>
</dbReference>
<proteinExistence type="inferred from homology"/>
<dbReference type="GO" id="GO:0007059">
    <property type="term" value="P:chromosome segregation"/>
    <property type="evidence" value="ECO:0007669"/>
    <property type="project" value="UniProtKB-UniRule"/>
</dbReference>
<dbReference type="SUPFAM" id="SSF52540">
    <property type="entry name" value="P-loop containing nucleoside triphosphate hydrolases"/>
    <property type="match status" value="1"/>
</dbReference>
<dbReference type="GO" id="GO:0016887">
    <property type="term" value="F:ATP hydrolysis activity"/>
    <property type="evidence" value="ECO:0007669"/>
    <property type="project" value="InterPro"/>
</dbReference>
<dbReference type="PIRSF" id="PIRSF005719">
    <property type="entry name" value="SMC"/>
    <property type="match status" value="1"/>
</dbReference>
<dbReference type="Proteomes" id="UP000824101">
    <property type="component" value="Unassembled WGS sequence"/>
</dbReference>
<feature type="binding site" evidence="7">
    <location>
        <begin position="32"/>
        <end position="39"/>
    </location>
    <ligand>
        <name>ATP</name>
        <dbReference type="ChEBI" id="CHEBI:30616"/>
    </ligand>
</feature>
<evidence type="ECO:0000256" key="7">
    <source>
        <dbReference type="HAMAP-Rule" id="MF_01894"/>
    </source>
</evidence>
<dbReference type="Gene3D" id="3.40.50.300">
    <property type="entry name" value="P-loop containing nucleotide triphosphate hydrolases"/>
    <property type="match status" value="2"/>
</dbReference>
<dbReference type="Pfam" id="PF02463">
    <property type="entry name" value="SMC_N"/>
    <property type="match status" value="1"/>
</dbReference>
<reference evidence="10" key="2">
    <citation type="submission" date="2021-04" db="EMBL/GenBank/DDBJ databases">
        <authorList>
            <person name="Gilroy R."/>
        </authorList>
    </citation>
    <scope>NUCLEOTIDE SEQUENCE</scope>
    <source>
        <strain evidence="10">ChiBcec1-1093</strain>
    </source>
</reference>
<dbReference type="InterPro" id="IPR027417">
    <property type="entry name" value="P-loop_NTPase"/>
</dbReference>
<feature type="coiled-coil region" evidence="7">
    <location>
        <begin position="167"/>
        <end position="201"/>
    </location>
</feature>
<name>A0A9D2K5Y2_9FIRM</name>
<feature type="coiled-coil region" evidence="7">
    <location>
        <begin position="332"/>
        <end position="387"/>
    </location>
</feature>
<comment type="domain">
    <text evidence="7">Contains large globular domains required for ATP hydrolysis at each terminus and a third globular domain forming a flexible hinge near the middle of the molecule. These domains are separated by coiled-coil structures.</text>
</comment>
<protein>
    <recommendedName>
        <fullName evidence="7">Chromosome partition protein Smc</fullName>
    </recommendedName>
</protein>
<dbReference type="GO" id="GO:0030261">
    <property type="term" value="P:chromosome condensation"/>
    <property type="evidence" value="ECO:0007669"/>
    <property type="project" value="InterPro"/>
</dbReference>
<dbReference type="Gene3D" id="1.20.1060.20">
    <property type="match status" value="1"/>
</dbReference>
<dbReference type="AlphaFoldDB" id="A0A9D2K5Y2"/>
<dbReference type="HAMAP" id="MF_01894">
    <property type="entry name" value="Smc_prok"/>
    <property type="match status" value="1"/>
</dbReference>
<keyword evidence="4 7" id="KW-0067">ATP-binding</keyword>
<gene>
    <name evidence="7 10" type="primary">smc</name>
    <name evidence="10" type="ORF">IAA17_05035</name>
</gene>
<feature type="coiled-coil region" evidence="7">
    <location>
        <begin position="255"/>
        <end position="289"/>
    </location>
</feature>
<comment type="similarity">
    <text evidence="7">Belongs to the SMC family.</text>
</comment>
<dbReference type="CDD" id="cd03278">
    <property type="entry name" value="ABC_SMC_barmotin"/>
    <property type="match status" value="1"/>
</dbReference>
<comment type="caution">
    <text evidence="10">The sequence shown here is derived from an EMBL/GenBank/DDBJ whole genome shotgun (WGS) entry which is preliminary data.</text>
</comment>
<dbReference type="SMART" id="SM00968">
    <property type="entry name" value="SMC_hinge"/>
    <property type="match status" value="1"/>
</dbReference>
<dbReference type="InterPro" id="IPR003395">
    <property type="entry name" value="RecF/RecN/SMC_N"/>
</dbReference>
<keyword evidence="6 7" id="KW-0238">DNA-binding</keyword>
<comment type="subunit">
    <text evidence="7">Homodimer.</text>
</comment>
<feature type="domain" description="SMC hinge" evidence="9">
    <location>
        <begin position="521"/>
        <end position="638"/>
    </location>
</feature>
<evidence type="ECO:0000256" key="8">
    <source>
        <dbReference type="SAM" id="MobiDB-lite"/>
    </source>
</evidence>
<keyword evidence="5 7" id="KW-0175">Coiled coil</keyword>
<dbReference type="FunFam" id="3.40.50.300:FF:000901">
    <property type="entry name" value="Chromosome partition protein Smc"/>
    <property type="match status" value="1"/>
</dbReference>
<evidence type="ECO:0000256" key="5">
    <source>
        <dbReference type="ARBA" id="ARBA00023054"/>
    </source>
</evidence>
<evidence type="ECO:0000313" key="10">
    <source>
        <dbReference type="EMBL" id="HIZ79132.1"/>
    </source>
</evidence>
<dbReference type="InterPro" id="IPR011890">
    <property type="entry name" value="SMC_prok"/>
</dbReference>
<keyword evidence="2 7" id="KW-0963">Cytoplasm</keyword>
<evidence type="ECO:0000256" key="6">
    <source>
        <dbReference type="ARBA" id="ARBA00023125"/>
    </source>
</evidence>
<reference evidence="10" key="1">
    <citation type="journal article" date="2021" name="PeerJ">
        <title>Extensive microbial diversity within the chicken gut microbiome revealed by metagenomics and culture.</title>
        <authorList>
            <person name="Gilroy R."/>
            <person name="Ravi A."/>
            <person name="Getino M."/>
            <person name="Pursley I."/>
            <person name="Horton D.L."/>
            <person name="Alikhan N.F."/>
            <person name="Baker D."/>
            <person name="Gharbi K."/>
            <person name="Hall N."/>
            <person name="Watson M."/>
            <person name="Adriaenssens E.M."/>
            <person name="Foster-Nyarko E."/>
            <person name="Jarju S."/>
            <person name="Secka A."/>
            <person name="Antonio M."/>
            <person name="Oren A."/>
            <person name="Chaudhuri R.R."/>
            <person name="La Ragione R."/>
            <person name="Hildebrand F."/>
            <person name="Pallen M.J."/>
        </authorList>
    </citation>
    <scope>NUCLEOTIDE SEQUENCE</scope>
    <source>
        <strain evidence="10">ChiBcec1-1093</strain>
    </source>
</reference>
<dbReference type="GO" id="GO:0005737">
    <property type="term" value="C:cytoplasm"/>
    <property type="evidence" value="ECO:0007669"/>
    <property type="project" value="UniProtKB-SubCell"/>
</dbReference>
<evidence type="ECO:0000313" key="11">
    <source>
        <dbReference type="Proteomes" id="UP000824101"/>
    </source>
</evidence>
<comment type="function">
    <text evidence="7">Required for chromosome condensation and partitioning.</text>
</comment>
<dbReference type="PANTHER" id="PTHR43977">
    <property type="entry name" value="STRUCTURAL MAINTENANCE OF CHROMOSOMES PROTEIN 3"/>
    <property type="match status" value="1"/>
</dbReference>
<feature type="compositionally biased region" description="Basic and acidic residues" evidence="8">
    <location>
        <begin position="776"/>
        <end position="789"/>
    </location>
</feature>
<dbReference type="NCBIfam" id="TIGR02168">
    <property type="entry name" value="SMC_prok_B"/>
    <property type="match status" value="1"/>
</dbReference>
<organism evidence="10 11">
    <name type="scientific">Candidatus Lachnoclostridium stercorigallinarum</name>
    <dbReference type="NCBI Taxonomy" id="2838634"/>
    <lineage>
        <taxon>Bacteria</taxon>
        <taxon>Bacillati</taxon>
        <taxon>Bacillota</taxon>
        <taxon>Clostridia</taxon>
        <taxon>Lachnospirales</taxon>
        <taxon>Lachnospiraceae</taxon>
    </lineage>
</organism>
<evidence type="ECO:0000256" key="2">
    <source>
        <dbReference type="ARBA" id="ARBA00022490"/>
    </source>
</evidence>
<dbReference type="FunFam" id="3.40.50.300:FF:000984">
    <property type="entry name" value="Chromosome partition protein Smc"/>
    <property type="match status" value="1"/>
</dbReference>
<dbReference type="GO" id="GO:0005524">
    <property type="term" value="F:ATP binding"/>
    <property type="evidence" value="ECO:0007669"/>
    <property type="project" value="UniProtKB-UniRule"/>
</dbReference>
<accession>A0A9D2K5Y2</accession>
<dbReference type="EMBL" id="DXBC01000075">
    <property type="protein sequence ID" value="HIZ79132.1"/>
    <property type="molecule type" value="Genomic_DNA"/>
</dbReference>
<evidence type="ECO:0000256" key="4">
    <source>
        <dbReference type="ARBA" id="ARBA00022840"/>
    </source>
</evidence>
<keyword evidence="3 7" id="KW-0547">Nucleotide-binding</keyword>
<dbReference type="GO" id="GO:0003677">
    <property type="term" value="F:DNA binding"/>
    <property type="evidence" value="ECO:0007669"/>
    <property type="project" value="UniProtKB-UniRule"/>
</dbReference>
<dbReference type="GO" id="GO:0006260">
    <property type="term" value="P:DNA replication"/>
    <property type="evidence" value="ECO:0007669"/>
    <property type="project" value="UniProtKB-UniRule"/>
</dbReference>
<sequence>MYLKSIEIHGFKSFANKIVFQFHNGITAIVGPNGSGKSNVADAVRWVLGEQKVKQLRGSSMQDVIFAGTELRKPQGFASVAITLDNSDHKLPVDYDEVTITRRIYRSGESEYRMNGSVCRLKDIYELFYDTGIGKEGYSIIGQGQIDKILSGKPEERRELFDEAAGIVKFKRRKAMAQKKLEDEKQNLVRVADILSELEKQVGPLAKQSETAKEYLRLKEELKKCDANAFLLETAGIQSQLKDLDGKEKIVADQLEEAGQASENLKAEYDQLTEAISALDEELSKKREEYSGAGMLKGNLEGQIGVLREQINTERMNAEHIASRMASIDGELEEKSGQMSGYEKERDEVAAQAQACVGRQTEAEEALRRAEEEMMLLDQRIEDGKASIIANLNEKASLAARKQRYATMLEQAQVRRSEVAQRLLKFKSDESVQDEQLKVEQKKLDAIEEEIASLDTDRTEAEEQIGRLEQEVRRLNKNLNDTQQEYHTSRTRLESLRNLAERYEGYGGSIRRVMEVRDRIRGIHGVVADIITTEKKYEVAVETALGGSIQNIVTDSEQTAKQLIEYLKKNKYGRATFLPLTSVGRRDSFSQEAALKEPGIIGLANRLVHVEPQYEGLANYLLGRVVVAENIDYAIALARKYRYTLRIVTLDGELLSAGGSMTGGAFKNTSNLLGRRREIEELEEACRKALVRVDEIQKDLSMNEGLLSEERERLEELRSARQDAGLRKNTVQIGIAALEEKKAEIAESSTDMVRENRDLEEQLRDIGRSQTEIGEEERRLEDQNGKTSREIEELSARLEEAKKESEACRQALAAAQMETSGLHQRHQFALENIRRVREEMGRLDEEKKNLGQGAGGSSQVIEAKEAEIAQLRELIENAEKNAARLAEEIEKARSEKEEQTSRQGTFFQKREEISGEISRLDKEAFRLQGQREKLSERLESYVNYMWSEYELTRSGAEALRDESLDSLPELKRQLESLKSSIRGLGNVNVNAIEDYKEISGRYEFMKTQHEDLVKAEDALLKIIEELDTGMRRQFEEKFREIQKEFDKVFREMFGGGNGRLELLEDEDLLEAGIQIIAQPPGKKLQNMMQLSGGEKALTAIALLFAIQNLKPSPFCLLDEIEAALDDSNVDRFAGYLHKLTRHTQFIVITHRRGTMMAADRLYGITMQEKGVSTLVSVNLIEDELDK</sequence>
<evidence type="ECO:0000259" key="9">
    <source>
        <dbReference type="SMART" id="SM00968"/>
    </source>
</evidence>
<dbReference type="InterPro" id="IPR024704">
    <property type="entry name" value="SMC"/>
</dbReference>
<dbReference type="GO" id="GO:0007062">
    <property type="term" value="P:sister chromatid cohesion"/>
    <property type="evidence" value="ECO:0007669"/>
    <property type="project" value="InterPro"/>
</dbReference>
<dbReference type="SUPFAM" id="SSF75553">
    <property type="entry name" value="Smc hinge domain"/>
    <property type="match status" value="1"/>
</dbReference>
<evidence type="ECO:0000256" key="1">
    <source>
        <dbReference type="ARBA" id="ARBA00004496"/>
    </source>
</evidence>
<evidence type="ECO:0000256" key="3">
    <source>
        <dbReference type="ARBA" id="ARBA00022741"/>
    </source>
</evidence>
<dbReference type="GO" id="GO:0005694">
    <property type="term" value="C:chromosome"/>
    <property type="evidence" value="ECO:0007669"/>
    <property type="project" value="InterPro"/>
</dbReference>
<dbReference type="Gene3D" id="3.30.70.1620">
    <property type="match status" value="1"/>
</dbReference>
<dbReference type="Gene3D" id="1.10.287.1490">
    <property type="match status" value="1"/>
</dbReference>
<dbReference type="InterPro" id="IPR036277">
    <property type="entry name" value="SMC_hinge_sf"/>
</dbReference>
<comment type="subcellular location">
    <subcellularLocation>
        <location evidence="1 7">Cytoplasm</location>
    </subcellularLocation>
</comment>
<feature type="coiled-coil region" evidence="7">
    <location>
        <begin position="437"/>
        <end position="499"/>
    </location>
</feature>
<dbReference type="Pfam" id="PF06470">
    <property type="entry name" value="SMC_hinge"/>
    <property type="match status" value="1"/>
</dbReference>
<feature type="region of interest" description="Disordered" evidence="8">
    <location>
        <begin position="766"/>
        <end position="789"/>
    </location>
</feature>